<dbReference type="AlphaFoldDB" id="A0A3B1A446"/>
<dbReference type="GO" id="GO:0005886">
    <property type="term" value="C:plasma membrane"/>
    <property type="evidence" value="ECO:0007669"/>
    <property type="project" value="UniProtKB-SubCell"/>
</dbReference>
<evidence type="ECO:0000256" key="6">
    <source>
        <dbReference type="ARBA" id="ARBA00022927"/>
    </source>
</evidence>
<keyword evidence="3" id="KW-1003">Cell membrane</keyword>
<evidence type="ECO:0008006" key="10">
    <source>
        <dbReference type="Google" id="ProtNLM"/>
    </source>
</evidence>
<dbReference type="EMBL" id="UOFP01000193">
    <property type="protein sequence ID" value="VAW87676.1"/>
    <property type="molecule type" value="Genomic_DNA"/>
</dbReference>
<evidence type="ECO:0000256" key="4">
    <source>
        <dbReference type="ARBA" id="ARBA00022500"/>
    </source>
</evidence>
<dbReference type="GO" id="GO:0044781">
    <property type="term" value="P:bacterial-type flagellum organization"/>
    <property type="evidence" value="ECO:0007669"/>
    <property type="project" value="UniProtKB-KW"/>
</dbReference>
<dbReference type="GO" id="GO:0071973">
    <property type="term" value="P:bacterial-type flagellum-dependent cell motility"/>
    <property type="evidence" value="ECO:0007669"/>
    <property type="project" value="InterPro"/>
</dbReference>
<dbReference type="GO" id="GO:0015031">
    <property type="term" value="P:protein transport"/>
    <property type="evidence" value="ECO:0007669"/>
    <property type="project" value="UniProtKB-KW"/>
</dbReference>
<reference evidence="9" key="1">
    <citation type="submission" date="2018-06" db="EMBL/GenBank/DDBJ databases">
        <authorList>
            <person name="Zhirakovskaya E."/>
        </authorList>
    </citation>
    <scope>NUCLEOTIDE SEQUENCE</scope>
</reference>
<dbReference type="Pfam" id="PF02050">
    <property type="entry name" value="FliJ"/>
    <property type="match status" value="1"/>
</dbReference>
<dbReference type="InterPro" id="IPR018006">
    <property type="entry name" value="Flag_FliJ_proteobac"/>
</dbReference>
<keyword evidence="7" id="KW-0472">Membrane</keyword>
<evidence type="ECO:0000256" key="7">
    <source>
        <dbReference type="ARBA" id="ARBA00023136"/>
    </source>
</evidence>
<protein>
    <recommendedName>
        <fullName evidence="10">Flagellar FliJ protein</fullName>
    </recommendedName>
</protein>
<keyword evidence="8" id="KW-1006">Bacterial flagellum protein export</keyword>
<gene>
    <name evidence="9" type="ORF">MNBD_GAMMA18-2263</name>
</gene>
<evidence type="ECO:0000256" key="5">
    <source>
        <dbReference type="ARBA" id="ARBA00022795"/>
    </source>
</evidence>
<evidence type="ECO:0000256" key="8">
    <source>
        <dbReference type="ARBA" id="ARBA00023225"/>
    </source>
</evidence>
<evidence type="ECO:0000256" key="3">
    <source>
        <dbReference type="ARBA" id="ARBA00022475"/>
    </source>
</evidence>
<dbReference type="InterPro" id="IPR053716">
    <property type="entry name" value="Flag_assembly_chemotaxis_eff"/>
</dbReference>
<dbReference type="InterPro" id="IPR052570">
    <property type="entry name" value="FliJ"/>
</dbReference>
<evidence type="ECO:0000313" key="9">
    <source>
        <dbReference type="EMBL" id="VAW87676.1"/>
    </source>
</evidence>
<dbReference type="GO" id="GO:0006935">
    <property type="term" value="P:chemotaxis"/>
    <property type="evidence" value="ECO:0007669"/>
    <property type="project" value="UniProtKB-KW"/>
</dbReference>
<dbReference type="Gene3D" id="1.10.287.1700">
    <property type="match status" value="1"/>
</dbReference>
<keyword evidence="6" id="KW-0653">Protein transport</keyword>
<sequence length="149" mass="17262">MKKSARLASVVKMAESEEHKAMQAYGQCQQQLEEHKGRLGQLVEYRSEYLAQFHERAGEGISVRQMQSYRAFISQLDRGIEEQGRVIDAMKLDLESKRREWFGKRTKTQAIDKVVEQHITNEQVLDNKREQKESDEISQICSGGQVVFD</sequence>
<dbReference type="GO" id="GO:0003774">
    <property type="term" value="F:cytoskeletal motor activity"/>
    <property type="evidence" value="ECO:0007669"/>
    <property type="project" value="InterPro"/>
</dbReference>
<evidence type="ECO:0000256" key="2">
    <source>
        <dbReference type="ARBA" id="ARBA00022448"/>
    </source>
</evidence>
<dbReference type="PIRSF" id="PIRSF019404">
    <property type="entry name" value="FliJ"/>
    <property type="match status" value="1"/>
</dbReference>
<accession>A0A3B1A446</accession>
<organism evidence="9">
    <name type="scientific">hydrothermal vent metagenome</name>
    <dbReference type="NCBI Taxonomy" id="652676"/>
    <lineage>
        <taxon>unclassified sequences</taxon>
        <taxon>metagenomes</taxon>
        <taxon>ecological metagenomes</taxon>
    </lineage>
</organism>
<dbReference type="GO" id="GO:0009288">
    <property type="term" value="C:bacterial-type flagellum"/>
    <property type="evidence" value="ECO:0007669"/>
    <property type="project" value="InterPro"/>
</dbReference>
<keyword evidence="2" id="KW-0813">Transport</keyword>
<proteinExistence type="predicted"/>
<comment type="subcellular location">
    <subcellularLocation>
        <location evidence="1">Cell membrane</location>
        <topology evidence="1">Peripheral membrane protein</topology>
        <orientation evidence="1">Cytoplasmic side</orientation>
    </subcellularLocation>
</comment>
<dbReference type="PANTHER" id="PTHR38786:SF1">
    <property type="entry name" value="FLAGELLAR FLIJ PROTEIN"/>
    <property type="match status" value="1"/>
</dbReference>
<name>A0A3B1A446_9ZZZZ</name>
<keyword evidence="4" id="KW-0145">Chemotaxis</keyword>
<dbReference type="PANTHER" id="PTHR38786">
    <property type="entry name" value="FLAGELLAR FLIJ PROTEIN"/>
    <property type="match status" value="1"/>
</dbReference>
<dbReference type="NCBIfam" id="TIGR02473">
    <property type="entry name" value="flagell_FliJ"/>
    <property type="match status" value="1"/>
</dbReference>
<dbReference type="InterPro" id="IPR012823">
    <property type="entry name" value="Flagell_FliJ"/>
</dbReference>
<keyword evidence="5" id="KW-1005">Bacterial flagellum biogenesis</keyword>
<evidence type="ECO:0000256" key="1">
    <source>
        <dbReference type="ARBA" id="ARBA00004413"/>
    </source>
</evidence>